<comment type="catalytic activity">
    <reaction evidence="1">
        <text>ATP + protein L-histidine = ADP + protein N-phospho-L-histidine.</text>
        <dbReference type="EC" id="2.7.13.3"/>
    </reaction>
</comment>
<dbReference type="KEGG" id="azz:DEW08_10550"/>
<evidence type="ECO:0000256" key="8">
    <source>
        <dbReference type="ARBA" id="ARBA00022840"/>
    </source>
</evidence>
<organism evidence="13 14">
    <name type="scientific">Azospirillum thermophilum</name>
    <dbReference type="NCBI Taxonomy" id="2202148"/>
    <lineage>
        <taxon>Bacteria</taxon>
        <taxon>Pseudomonadati</taxon>
        <taxon>Pseudomonadota</taxon>
        <taxon>Alphaproteobacteria</taxon>
        <taxon>Rhodospirillales</taxon>
        <taxon>Azospirillaceae</taxon>
        <taxon>Azospirillum</taxon>
    </lineage>
</organism>
<evidence type="ECO:0000259" key="11">
    <source>
        <dbReference type="PROSITE" id="PS50109"/>
    </source>
</evidence>
<dbReference type="Gene3D" id="1.10.287.130">
    <property type="match status" value="1"/>
</dbReference>
<dbReference type="SUPFAM" id="SSF55874">
    <property type="entry name" value="ATPase domain of HSP90 chaperone/DNA topoisomerase II/histidine kinase"/>
    <property type="match status" value="1"/>
</dbReference>
<evidence type="ECO:0000256" key="3">
    <source>
        <dbReference type="ARBA" id="ARBA00012438"/>
    </source>
</evidence>
<keyword evidence="7" id="KW-0418">Kinase</keyword>
<evidence type="ECO:0000259" key="12">
    <source>
        <dbReference type="PROSITE" id="PS50112"/>
    </source>
</evidence>
<dbReference type="GO" id="GO:0005524">
    <property type="term" value="F:ATP binding"/>
    <property type="evidence" value="ECO:0007669"/>
    <property type="project" value="UniProtKB-KW"/>
</dbReference>
<dbReference type="InterPro" id="IPR036097">
    <property type="entry name" value="HisK_dim/P_sf"/>
</dbReference>
<dbReference type="SMART" id="SM00387">
    <property type="entry name" value="HATPase_c"/>
    <property type="match status" value="1"/>
</dbReference>
<keyword evidence="5" id="KW-0808">Transferase</keyword>
<keyword evidence="6" id="KW-0547">Nucleotide-binding</keyword>
<dbReference type="CDD" id="cd16922">
    <property type="entry name" value="HATPase_EvgS-ArcB-TorS-like"/>
    <property type="match status" value="1"/>
</dbReference>
<dbReference type="PANTHER" id="PTHR43047">
    <property type="entry name" value="TWO-COMPONENT HISTIDINE PROTEIN KINASE"/>
    <property type="match status" value="1"/>
</dbReference>
<keyword evidence="8" id="KW-0067">ATP-binding</keyword>
<dbReference type="SMART" id="SM00388">
    <property type="entry name" value="HisKA"/>
    <property type="match status" value="1"/>
</dbReference>
<dbReference type="SUPFAM" id="SSF55785">
    <property type="entry name" value="PYP-like sensor domain (PAS domain)"/>
    <property type="match status" value="1"/>
</dbReference>
<dbReference type="FunFam" id="1.10.287.130:FF:000038">
    <property type="entry name" value="Sensory transduction histidine kinase"/>
    <property type="match status" value="1"/>
</dbReference>
<evidence type="ECO:0000256" key="6">
    <source>
        <dbReference type="ARBA" id="ARBA00022741"/>
    </source>
</evidence>
<evidence type="ECO:0000256" key="5">
    <source>
        <dbReference type="ARBA" id="ARBA00022679"/>
    </source>
</evidence>
<dbReference type="InterPro" id="IPR003661">
    <property type="entry name" value="HisK_dim/P_dom"/>
</dbReference>
<protein>
    <recommendedName>
        <fullName evidence="3">histidine kinase</fullName>
        <ecNumber evidence="3">2.7.13.3</ecNumber>
    </recommendedName>
</protein>
<keyword evidence="14" id="KW-1185">Reference proteome</keyword>
<feature type="domain" description="Histidine kinase" evidence="11">
    <location>
        <begin position="148"/>
        <end position="369"/>
    </location>
</feature>
<comment type="subcellular location">
    <subcellularLocation>
        <location evidence="2">Membrane</location>
    </subcellularLocation>
</comment>
<accession>A0A2S2CQ21</accession>
<evidence type="ECO:0000256" key="1">
    <source>
        <dbReference type="ARBA" id="ARBA00000085"/>
    </source>
</evidence>
<dbReference type="OrthoDB" id="8477115at2"/>
<name>A0A2S2CQ21_9PROT</name>
<keyword evidence="9" id="KW-0902">Two-component regulatory system</keyword>
<evidence type="ECO:0000256" key="9">
    <source>
        <dbReference type="ARBA" id="ARBA00023012"/>
    </source>
</evidence>
<dbReference type="PROSITE" id="PS50112">
    <property type="entry name" value="PAS"/>
    <property type="match status" value="1"/>
</dbReference>
<gene>
    <name evidence="13" type="ORF">DEW08_10550</name>
</gene>
<evidence type="ECO:0000313" key="14">
    <source>
        <dbReference type="Proteomes" id="UP000245629"/>
    </source>
</evidence>
<evidence type="ECO:0000256" key="7">
    <source>
        <dbReference type="ARBA" id="ARBA00022777"/>
    </source>
</evidence>
<dbReference type="Gene3D" id="3.30.565.10">
    <property type="entry name" value="Histidine kinase-like ATPase, C-terminal domain"/>
    <property type="match status" value="1"/>
</dbReference>
<dbReference type="InterPro" id="IPR036890">
    <property type="entry name" value="HATPase_C_sf"/>
</dbReference>
<dbReference type="RefSeq" id="WP_109326937.1">
    <property type="nucleotide sequence ID" value="NZ_CP029353.1"/>
</dbReference>
<evidence type="ECO:0000256" key="10">
    <source>
        <dbReference type="ARBA" id="ARBA00023136"/>
    </source>
</evidence>
<dbReference type="CDD" id="cd00130">
    <property type="entry name" value="PAS"/>
    <property type="match status" value="1"/>
</dbReference>
<dbReference type="EMBL" id="CP029353">
    <property type="protein sequence ID" value="AWK86623.1"/>
    <property type="molecule type" value="Genomic_DNA"/>
</dbReference>
<dbReference type="Gene3D" id="3.30.450.20">
    <property type="entry name" value="PAS domain"/>
    <property type="match status" value="1"/>
</dbReference>
<proteinExistence type="predicted"/>
<evidence type="ECO:0000256" key="2">
    <source>
        <dbReference type="ARBA" id="ARBA00004370"/>
    </source>
</evidence>
<dbReference type="Pfam" id="PF00989">
    <property type="entry name" value="PAS"/>
    <property type="match status" value="1"/>
</dbReference>
<dbReference type="PROSITE" id="PS50109">
    <property type="entry name" value="HIS_KIN"/>
    <property type="match status" value="1"/>
</dbReference>
<dbReference type="InterPro" id="IPR004358">
    <property type="entry name" value="Sig_transdc_His_kin-like_C"/>
</dbReference>
<evidence type="ECO:0000256" key="4">
    <source>
        <dbReference type="ARBA" id="ARBA00022553"/>
    </source>
</evidence>
<dbReference type="Proteomes" id="UP000245629">
    <property type="component" value="Chromosome 2"/>
</dbReference>
<feature type="domain" description="PAS" evidence="12">
    <location>
        <begin position="4"/>
        <end position="74"/>
    </location>
</feature>
<dbReference type="CDD" id="cd00082">
    <property type="entry name" value="HisKA"/>
    <property type="match status" value="1"/>
</dbReference>
<dbReference type="InterPro" id="IPR005467">
    <property type="entry name" value="His_kinase_dom"/>
</dbReference>
<dbReference type="GO" id="GO:0016020">
    <property type="term" value="C:membrane"/>
    <property type="evidence" value="ECO:0007669"/>
    <property type="project" value="UniProtKB-SubCell"/>
</dbReference>
<dbReference type="Pfam" id="PF00512">
    <property type="entry name" value="HisKA"/>
    <property type="match status" value="1"/>
</dbReference>
<dbReference type="InterPro" id="IPR000014">
    <property type="entry name" value="PAS"/>
</dbReference>
<dbReference type="SUPFAM" id="SSF47384">
    <property type="entry name" value="Homodimeric domain of signal transducing histidine kinase"/>
    <property type="match status" value="1"/>
</dbReference>
<dbReference type="InterPro" id="IPR013767">
    <property type="entry name" value="PAS_fold"/>
</dbReference>
<sequence>MTLSESDVRALMSGARDVAAVLAGDGTIRFISDAVHRMLGYDAQALVGGSFYGLLHPADRERVRQRTVQRLQSPPASSGEIVFRLRHAGGQWIDVEGTGYNRVEDPGIAGIVVNLHDITDRVRAEQDLIRAKEAAEIANQAKSTFLATVSHELRTPLNAVLGFAQLLEMQVGNPPAAERCRDYLTAIRQSGQQLLTIIDDILDIARIEAGGLGLQEAPVDLAVLVGQSALMAQAACVRVGVALSVEVAGDLPPLHGDERRLRQALDNLLSNAVKFTGRGGRVAVTALNGPAGDVLVSVRDTGIGMTAAEIAAALVPFTQIDQSFSRKHEGLGLGLPLARRLVELHDGALTVESVPGEGTVATIRLPHSRVLTLEALLAAGA</sequence>
<dbReference type="PRINTS" id="PR00344">
    <property type="entry name" value="BCTRLSENSOR"/>
</dbReference>
<dbReference type="EC" id="2.7.13.3" evidence="3"/>
<keyword evidence="10" id="KW-0472">Membrane</keyword>
<evidence type="ECO:0000313" key="13">
    <source>
        <dbReference type="EMBL" id="AWK86623.1"/>
    </source>
</evidence>
<dbReference type="NCBIfam" id="TIGR00229">
    <property type="entry name" value="sensory_box"/>
    <property type="match status" value="1"/>
</dbReference>
<dbReference type="GO" id="GO:0006355">
    <property type="term" value="P:regulation of DNA-templated transcription"/>
    <property type="evidence" value="ECO:0007669"/>
    <property type="project" value="InterPro"/>
</dbReference>
<dbReference type="GO" id="GO:0000155">
    <property type="term" value="F:phosphorelay sensor kinase activity"/>
    <property type="evidence" value="ECO:0007669"/>
    <property type="project" value="InterPro"/>
</dbReference>
<dbReference type="Pfam" id="PF02518">
    <property type="entry name" value="HATPase_c"/>
    <property type="match status" value="1"/>
</dbReference>
<dbReference type="InterPro" id="IPR003594">
    <property type="entry name" value="HATPase_dom"/>
</dbReference>
<dbReference type="AlphaFoldDB" id="A0A2S2CQ21"/>
<dbReference type="SMART" id="SM00091">
    <property type="entry name" value="PAS"/>
    <property type="match status" value="1"/>
</dbReference>
<dbReference type="InterPro" id="IPR035965">
    <property type="entry name" value="PAS-like_dom_sf"/>
</dbReference>
<reference evidence="14" key="1">
    <citation type="submission" date="2018-05" db="EMBL/GenBank/DDBJ databases">
        <title>Azospirillum thermophila sp. nov., a novel isolated from hot spring.</title>
        <authorList>
            <person name="Zhao Z."/>
        </authorList>
    </citation>
    <scope>NUCLEOTIDE SEQUENCE [LARGE SCALE GENOMIC DNA]</scope>
    <source>
        <strain evidence="14">CFH 70021</strain>
    </source>
</reference>
<keyword evidence="4" id="KW-0597">Phosphoprotein</keyword>